<keyword evidence="1" id="KW-1133">Transmembrane helix</keyword>
<feature type="transmembrane region" description="Helical" evidence="1">
    <location>
        <begin position="80"/>
        <end position="102"/>
    </location>
</feature>
<feature type="domain" description="Histidine kinase/HSP90-like ATPase" evidence="2">
    <location>
        <begin position="264"/>
        <end position="360"/>
    </location>
</feature>
<evidence type="ECO:0000313" key="4">
    <source>
        <dbReference type="Proteomes" id="UP000554726"/>
    </source>
</evidence>
<feature type="transmembrane region" description="Helical" evidence="1">
    <location>
        <begin position="50"/>
        <end position="68"/>
    </location>
</feature>
<organism evidence="3 4">
    <name type="scientific">Xanthomonas cannabis</name>
    <dbReference type="NCBI Taxonomy" id="1885674"/>
    <lineage>
        <taxon>Bacteria</taxon>
        <taxon>Pseudomonadati</taxon>
        <taxon>Pseudomonadota</taxon>
        <taxon>Gammaproteobacteria</taxon>
        <taxon>Lysobacterales</taxon>
        <taxon>Lysobacteraceae</taxon>
        <taxon>Xanthomonas</taxon>
    </lineage>
</organism>
<keyword evidence="3" id="KW-0808">Transferase</keyword>
<sequence>MLGIMPLETPLPTLRTVPPLLNGRRVATVSAICILLSGVLGLGWDRWTPLILRVFLIGSVMLLTFGLFERWPKRLPSWLARWVLQVVGVGACVLPCTLSIYLFTTLAGSPPFWEDNERVSGFLMLTVTAMLVGPWVALAALVRQKDALARHQALSFEMQRVSLERQALDAQLQLLQRQVAPHFLFNTLANVQSLIEIHSPQAPVLMRSLIAYLRAAVPRLNDASTTLAEELALTNAYLELMHMRMPDRLSYSVDMQLDPKAVHCPSLMLLTLVENAIKHGIDPCEDGGQIEIKAWATERHWRLVVEDTGAGLGKSNQGLGTGLTTLRDRLTLSFGDEASLTLVGKFPRGTKAEVVLPFELPQ</sequence>
<dbReference type="Pfam" id="PF06580">
    <property type="entry name" value="His_kinase"/>
    <property type="match status" value="1"/>
</dbReference>
<dbReference type="PANTHER" id="PTHR34220:SF9">
    <property type="entry name" value="SIGNAL TRANSDUCTION HISTIDINE KINASE INTERNAL REGION DOMAIN-CONTAINING PROTEIN"/>
    <property type="match status" value="1"/>
</dbReference>
<keyword evidence="1" id="KW-0472">Membrane</keyword>
<proteinExistence type="predicted"/>
<evidence type="ECO:0000256" key="1">
    <source>
        <dbReference type="SAM" id="Phobius"/>
    </source>
</evidence>
<dbReference type="Pfam" id="PF02518">
    <property type="entry name" value="HATPase_c"/>
    <property type="match status" value="1"/>
</dbReference>
<feature type="transmembrane region" description="Helical" evidence="1">
    <location>
        <begin position="26"/>
        <end position="44"/>
    </location>
</feature>
<dbReference type="InterPro" id="IPR050640">
    <property type="entry name" value="Bact_2-comp_sensor_kinase"/>
</dbReference>
<dbReference type="EMBL" id="JACHNS010000008">
    <property type="protein sequence ID" value="MBB4594848.1"/>
    <property type="molecule type" value="Genomic_DNA"/>
</dbReference>
<keyword evidence="3" id="KW-0418">Kinase</keyword>
<evidence type="ECO:0000313" key="3">
    <source>
        <dbReference type="EMBL" id="MBB4594848.1"/>
    </source>
</evidence>
<dbReference type="Gene3D" id="3.30.565.10">
    <property type="entry name" value="Histidine kinase-like ATPase, C-terminal domain"/>
    <property type="match status" value="1"/>
</dbReference>
<dbReference type="InterPro" id="IPR036890">
    <property type="entry name" value="HATPase_C_sf"/>
</dbReference>
<dbReference type="InterPro" id="IPR003594">
    <property type="entry name" value="HATPase_dom"/>
</dbReference>
<keyword evidence="4" id="KW-1185">Reference proteome</keyword>
<dbReference type="PANTHER" id="PTHR34220">
    <property type="entry name" value="SENSOR HISTIDINE KINASE YPDA"/>
    <property type="match status" value="1"/>
</dbReference>
<keyword evidence="1" id="KW-0812">Transmembrane</keyword>
<evidence type="ECO:0000259" key="2">
    <source>
        <dbReference type="SMART" id="SM00387"/>
    </source>
</evidence>
<reference evidence="3 4" key="1">
    <citation type="submission" date="2020-08" db="EMBL/GenBank/DDBJ databases">
        <title>Studying the diversity of plant-associated saprophytic bacteria and their role in host health and plant-pathogen interactions.</title>
        <authorList>
            <person name="Potnis N."/>
        </authorList>
    </citation>
    <scope>NUCLEOTIDE SEQUENCE [LARGE SCALE GENOMIC DNA]</scope>
    <source>
        <strain evidence="3 4">F16</strain>
    </source>
</reference>
<dbReference type="InterPro" id="IPR010559">
    <property type="entry name" value="Sig_transdc_His_kin_internal"/>
</dbReference>
<dbReference type="Proteomes" id="UP000554726">
    <property type="component" value="Unassembled WGS sequence"/>
</dbReference>
<feature type="transmembrane region" description="Helical" evidence="1">
    <location>
        <begin position="122"/>
        <end position="142"/>
    </location>
</feature>
<name>A0ABR6JQ67_9XANT</name>
<protein>
    <submittedName>
        <fullName evidence="3">Signal transduction histidine kinase</fullName>
    </submittedName>
</protein>
<comment type="caution">
    <text evidence="3">The sequence shown here is derived from an EMBL/GenBank/DDBJ whole genome shotgun (WGS) entry which is preliminary data.</text>
</comment>
<dbReference type="GO" id="GO:0016301">
    <property type="term" value="F:kinase activity"/>
    <property type="evidence" value="ECO:0007669"/>
    <property type="project" value="UniProtKB-KW"/>
</dbReference>
<accession>A0ABR6JQ67</accession>
<dbReference type="SUPFAM" id="SSF55874">
    <property type="entry name" value="ATPase domain of HSP90 chaperone/DNA topoisomerase II/histidine kinase"/>
    <property type="match status" value="1"/>
</dbReference>
<dbReference type="SMART" id="SM00387">
    <property type="entry name" value="HATPase_c"/>
    <property type="match status" value="1"/>
</dbReference>
<gene>
    <name evidence="3" type="ORF">FHR60_003553</name>
</gene>